<feature type="transmembrane region" description="Helical" evidence="2">
    <location>
        <begin position="57"/>
        <end position="78"/>
    </location>
</feature>
<protein>
    <submittedName>
        <fullName evidence="3">Uncharacterized protein</fullName>
    </submittedName>
</protein>
<feature type="region of interest" description="Disordered" evidence="1">
    <location>
        <begin position="383"/>
        <end position="404"/>
    </location>
</feature>
<reference evidence="3" key="1">
    <citation type="journal article" date="2020" name="Stud. Mycol.">
        <title>101 Dothideomycetes genomes: a test case for predicting lifestyles and emergence of pathogens.</title>
        <authorList>
            <person name="Haridas S."/>
            <person name="Albert R."/>
            <person name="Binder M."/>
            <person name="Bloem J."/>
            <person name="Labutti K."/>
            <person name="Salamov A."/>
            <person name="Andreopoulos B."/>
            <person name="Baker S."/>
            <person name="Barry K."/>
            <person name="Bills G."/>
            <person name="Bluhm B."/>
            <person name="Cannon C."/>
            <person name="Castanera R."/>
            <person name="Culley D."/>
            <person name="Daum C."/>
            <person name="Ezra D."/>
            <person name="Gonzalez J."/>
            <person name="Henrissat B."/>
            <person name="Kuo A."/>
            <person name="Liang C."/>
            <person name="Lipzen A."/>
            <person name="Lutzoni F."/>
            <person name="Magnuson J."/>
            <person name="Mondo S."/>
            <person name="Nolan M."/>
            <person name="Ohm R."/>
            <person name="Pangilinan J."/>
            <person name="Park H.-J."/>
            <person name="Ramirez L."/>
            <person name="Alfaro M."/>
            <person name="Sun H."/>
            <person name="Tritt A."/>
            <person name="Yoshinaga Y."/>
            <person name="Zwiers L.-H."/>
            <person name="Turgeon B."/>
            <person name="Goodwin S."/>
            <person name="Spatafora J."/>
            <person name="Crous P."/>
            <person name="Grigoriev I."/>
        </authorList>
    </citation>
    <scope>NUCLEOTIDE SEQUENCE</scope>
    <source>
        <strain evidence="3">CBS 260.36</strain>
    </source>
</reference>
<sequence>MEEQRRSTMSHSLQNSDKDAHMANFSNVLPSTHSTFSALVTLDEYTAPNHEYYDMQIILRLVAAFIGIAFASSIRLSALDCSVPTIQADLVEIHKHITHPVFVCSYWLGTNRTVSPLPAIKAAHLVPDCECILHGNNAKIPAAGSGLSVSAGAVPDIYSVPCVTQYENTILEEFKYIRAFCFFMQTLKKSSTPISIMTVPQIMQGCRCLLPPAGSSITSTTKRTTQTSVETVRKTTKITVLTKSSTTNSKSSLISSSTTKLRLSTTPSSYSIARMTSTLKLPGSTIRMPSTTKRVTSTTRIFSTKSTSAVAKAIETPKPIPNNTKGSTSTSNRWTPSLNVLPSTAHLSSVTPTTKGSNTRDMIGTRTATGIGVVSATHLESTTTTPTYTGTTTTTPGITTIDEDATTTPTTATVVDHTTSSASTYTTPTTSLTNADTTTITSMATRTPLLSTASLIPSSDITSTSSISAMGTNTITESETTTTMSSTSNVTSRTVTPSMSIESGTTTSTTSLVFTSTTATPAPTQYILNPSFEIPGANNTYRLPWTFQGNTSIVTAYTYSGGRASGIGESTTGSINQIISGLTIGGNYVLSFFYYMADTRNKFDRQNCTLTTTFDNSIIDSFYISTPSGSFLKRTVAVSLVPSTTITLSMMSVCSSYVSQTKRDMPEELALSDIDPSESECLLHPGNQAFGDGSKRLEDPKDESIVLEERLVQPNATNVVFYFVIDLVTLTG</sequence>
<dbReference type="AlphaFoldDB" id="A0A9P4MDF7"/>
<dbReference type="Proteomes" id="UP000799439">
    <property type="component" value="Unassembled WGS sequence"/>
</dbReference>
<evidence type="ECO:0000256" key="1">
    <source>
        <dbReference type="SAM" id="MobiDB-lite"/>
    </source>
</evidence>
<proteinExistence type="predicted"/>
<evidence type="ECO:0000313" key="3">
    <source>
        <dbReference type="EMBL" id="KAF2149143.1"/>
    </source>
</evidence>
<keyword evidence="4" id="KW-1185">Reference proteome</keyword>
<organism evidence="3 4">
    <name type="scientific">Myriangium duriaei CBS 260.36</name>
    <dbReference type="NCBI Taxonomy" id="1168546"/>
    <lineage>
        <taxon>Eukaryota</taxon>
        <taxon>Fungi</taxon>
        <taxon>Dikarya</taxon>
        <taxon>Ascomycota</taxon>
        <taxon>Pezizomycotina</taxon>
        <taxon>Dothideomycetes</taxon>
        <taxon>Dothideomycetidae</taxon>
        <taxon>Myriangiales</taxon>
        <taxon>Myriangiaceae</taxon>
        <taxon>Myriangium</taxon>
    </lineage>
</organism>
<evidence type="ECO:0000256" key="2">
    <source>
        <dbReference type="SAM" id="Phobius"/>
    </source>
</evidence>
<keyword evidence="2" id="KW-0812">Transmembrane</keyword>
<gene>
    <name evidence="3" type="ORF">K461DRAFT_324549</name>
</gene>
<keyword evidence="2" id="KW-0472">Membrane</keyword>
<name>A0A9P4MDF7_9PEZI</name>
<evidence type="ECO:0000313" key="4">
    <source>
        <dbReference type="Proteomes" id="UP000799439"/>
    </source>
</evidence>
<comment type="caution">
    <text evidence="3">The sequence shown here is derived from an EMBL/GenBank/DDBJ whole genome shotgun (WGS) entry which is preliminary data.</text>
</comment>
<keyword evidence="2" id="KW-1133">Transmembrane helix</keyword>
<feature type="region of interest" description="Disordered" evidence="1">
    <location>
        <begin position="477"/>
        <end position="504"/>
    </location>
</feature>
<accession>A0A9P4MDF7</accession>
<dbReference type="EMBL" id="ML996092">
    <property type="protein sequence ID" value="KAF2149143.1"/>
    <property type="molecule type" value="Genomic_DNA"/>
</dbReference>
<dbReference type="OrthoDB" id="3969441at2759"/>